<evidence type="ECO:0000313" key="1">
    <source>
        <dbReference type="EMBL" id="CAG8700450.1"/>
    </source>
</evidence>
<gene>
    <name evidence="1" type="ORF">FMOSSE_LOCUS13794</name>
</gene>
<dbReference type="Proteomes" id="UP000789375">
    <property type="component" value="Unassembled WGS sequence"/>
</dbReference>
<name>A0A9N9HQH6_FUNMO</name>
<keyword evidence="2" id="KW-1185">Reference proteome</keyword>
<reference evidence="1" key="1">
    <citation type="submission" date="2021-06" db="EMBL/GenBank/DDBJ databases">
        <authorList>
            <person name="Kallberg Y."/>
            <person name="Tangrot J."/>
            <person name="Rosling A."/>
        </authorList>
    </citation>
    <scope>NUCLEOTIDE SEQUENCE</scope>
    <source>
        <strain evidence="1">87-6 pot B 2015</strain>
    </source>
</reference>
<protein>
    <submittedName>
        <fullName evidence="1">2845_t:CDS:1</fullName>
    </submittedName>
</protein>
<evidence type="ECO:0000313" key="2">
    <source>
        <dbReference type="Proteomes" id="UP000789375"/>
    </source>
</evidence>
<dbReference type="AlphaFoldDB" id="A0A9N9HQH6"/>
<comment type="caution">
    <text evidence="1">The sequence shown here is derived from an EMBL/GenBank/DDBJ whole genome shotgun (WGS) entry which is preliminary data.</text>
</comment>
<sequence length="74" mass="8394">MLSKVIKGSNLQQTFVDFIDSKNPRLDHKADIYFKTKVPSLNLDQSGITGIDCDDDKITLRGNDVDKVNQWPDK</sequence>
<dbReference type="EMBL" id="CAJVPP010008874">
    <property type="protein sequence ID" value="CAG8700450.1"/>
    <property type="molecule type" value="Genomic_DNA"/>
</dbReference>
<proteinExistence type="predicted"/>
<organism evidence="1 2">
    <name type="scientific">Funneliformis mosseae</name>
    <name type="common">Endomycorrhizal fungus</name>
    <name type="synonym">Glomus mosseae</name>
    <dbReference type="NCBI Taxonomy" id="27381"/>
    <lineage>
        <taxon>Eukaryota</taxon>
        <taxon>Fungi</taxon>
        <taxon>Fungi incertae sedis</taxon>
        <taxon>Mucoromycota</taxon>
        <taxon>Glomeromycotina</taxon>
        <taxon>Glomeromycetes</taxon>
        <taxon>Glomerales</taxon>
        <taxon>Glomeraceae</taxon>
        <taxon>Funneliformis</taxon>
    </lineage>
</organism>
<accession>A0A9N9HQH6</accession>
<feature type="non-terminal residue" evidence="1">
    <location>
        <position position="74"/>
    </location>
</feature>